<reference evidence="3 5" key="1">
    <citation type="journal article" date="2012" name="Nature">
        <title>Algal genomes reveal evolutionary mosaicism and the fate of nucleomorphs.</title>
        <authorList>
            <consortium name="DOE Joint Genome Institute"/>
            <person name="Curtis B.A."/>
            <person name="Tanifuji G."/>
            <person name="Burki F."/>
            <person name="Gruber A."/>
            <person name="Irimia M."/>
            <person name="Maruyama S."/>
            <person name="Arias M.C."/>
            <person name="Ball S.G."/>
            <person name="Gile G.H."/>
            <person name="Hirakawa Y."/>
            <person name="Hopkins J.F."/>
            <person name="Kuo A."/>
            <person name="Rensing S.A."/>
            <person name="Schmutz J."/>
            <person name="Symeonidi A."/>
            <person name="Elias M."/>
            <person name="Eveleigh R.J."/>
            <person name="Herman E.K."/>
            <person name="Klute M.J."/>
            <person name="Nakayama T."/>
            <person name="Obornik M."/>
            <person name="Reyes-Prieto A."/>
            <person name="Armbrust E.V."/>
            <person name="Aves S.J."/>
            <person name="Beiko R.G."/>
            <person name="Coutinho P."/>
            <person name="Dacks J.B."/>
            <person name="Durnford D.G."/>
            <person name="Fast N.M."/>
            <person name="Green B.R."/>
            <person name="Grisdale C.J."/>
            <person name="Hempel F."/>
            <person name="Henrissat B."/>
            <person name="Hoppner M.P."/>
            <person name="Ishida K."/>
            <person name="Kim E."/>
            <person name="Koreny L."/>
            <person name="Kroth P.G."/>
            <person name="Liu Y."/>
            <person name="Malik S.B."/>
            <person name="Maier U.G."/>
            <person name="McRose D."/>
            <person name="Mock T."/>
            <person name="Neilson J.A."/>
            <person name="Onodera N.T."/>
            <person name="Poole A.M."/>
            <person name="Pritham E.J."/>
            <person name="Richards T.A."/>
            <person name="Rocap G."/>
            <person name="Roy S.W."/>
            <person name="Sarai C."/>
            <person name="Schaack S."/>
            <person name="Shirato S."/>
            <person name="Slamovits C.H."/>
            <person name="Spencer D.F."/>
            <person name="Suzuki S."/>
            <person name="Worden A.Z."/>
            <person name="Zauner S."/>
            <person name="Barry K."/>
            <person name="Bell C."/>
            <person name="Bharti A.K."/>
            <person name="Crow J.A."/>
            <person name="Grimwood J."/>
            <person name="Kramer R."/>
            <person name="Lindquist E."/>
            <person name="Lucas S."/>
            <person name="Salamov A."/>
            <person name="McFadden G.I."/>
            <person name="Lane C.E."/>
            <person name="Keeling P.J."/>
            <person name="Gray M.W."/>
            <person name="Grigoriev I.V."/>
            <person name="Archibald J.M."/>
        </authorList>
    </citation>
    <scope>NUCLEOTIDE SEQUENCE</scope>
    <source>
        <strain evidence="3 5">CCMP2712</strain>
    </source>
</reference>
<dbReference type="EMBL" id="JH993005">
    <property type="protein sequence ID" value="EKX44372.1"/>
    <property type="molecule type" value="Genomic_DNA"/>
</dbReference>
<dbReference type="Gene3D" id="2.60.40.150">
    <property type="entry name" value="C2 domain"/>
    <property type="match status" value="3"/>
</dbReference>
<dbReference type="PaxDb" id="55529-EKX44372"/>
<feature type="compositionally biased region" description="Low complexity" evidence="1">
    <location>
        <begin position="185"/>
        <end position="202"/>
    </location>
</feature>
<dbReference type="GeneID" id="17300956"/>
<dbReference type="PANTHER" id="PTHR45761">
    <property type="entry name" value="EXTENDED SYNAPTOTAGMIN-LIKE PROTEIN 2, ISOFORM C"/>
    <property type="match status" value="1"/>
</dbReference>
<dbReference type="Proteomes" id="UP000011087">
    <property type="component" value="Unassembled WGS sequence"/>
</dbReference>
<dbReference type="InterPro" id="IPR051634">
    <property type="entry name" value="Extended_Synaptotagmin"/>
</dbReference>
<dbReference type="InterPro" id="IPR000008">
    <property type="entry name" value="C2_dom"/>
</dbReference>
<dbReference type="AlphaFoldDB" id="L1J7T1"/>
<protein>
    <recommendedName>
        <fullName evidence="2">C2 domain-containing protein</fullName>
    </recommendedName>
</protein>
<dbReference type="PANTHER" id="PTHR45761:SF1">
    <property type="entry name" value="EXTENDED SYNAPTOTAGMIN-LIKE PROTEIN 2, ISOFORM C"/>
    <property type="match status" value="1"/>
</dbReference>
<feature type="region of interest" description="Disordered" evidence="1">
    <location>
        <begin position="182"/>
        <end position="203"/>
    </location>
</feature>
<gene>
    <name evidence="3" type="ORF">GUITHDRAFT_139904</name>
</gene>
<dbReference type="Pfam" id="PF00168">
    <property type="entry name" value="C2"/>
    <property type="match status" value="4"/>
</dbReference>
<reference evidence="5" key="2">
    <citation type="submission" date="2012-11" db="EMBL/GenBank/DDBJ databases">
        <authorList>
            <person name="Kuo A."/>
            <person name="Curtis B.A."/>
            <person name="Tanifuji G."/>
            <person name="Burki F."/>
            <person name="Gruber A."/>
            <person name="Irimia M."/>
            <person name="Maruyama S."/>
            <person name="Arias M.C."/>
            <person name="Ball S.G."/>
            <person name="Gile G.H."/>
            <person name="Hirakawa Y."/>
            <person name="Hopkins J.F."/>
            <person name="Rensing S.A."/>
            <person name="Schmutz J."/>
            <person name="Symeonidi A."/>
            <person name="Elias M."/>
            <person name="Eveleigh R.J."/>
            <person name="Herman E.K."/>
            <person name="Klute M.J."/>
            <person name="Nakayama T."/>
            <person name="Obornik M."/>
            <person name="Reyes-Prieto A."/>
            <person name="Armbrust E.V."/>
            <person name="Aves S.J."/>
            <person name="Beiko R.G."/>
            <person name="Coutinho P."/>
            <person name="Dacks J.B."/>
            <person name="Durnford D.G."/>
            <person name="Fast N.M."/>
            <person name="Green B.R."/>
            <person name="Grisdale C."/>
            <person name="Hempe F."/>
            <person name="Henrissat B."/>
            <person name="Hoppner M.P."/>
            <person name="Ishida K.-I."/>
            <person name="Kim E."/>
            <person name="Koreny L."/>
            <person name="Kroth P.G."/>
            <person name="Liu Y."/>
            <person name="Malik S.-B."/>
            <person name="Maier U.G."/>
            <person name="McRose D."/>
            <person name="Mock T."/>
            <person name="Neilson J.A."/>
            <person name="Onodera N.T."/>
            <person name="Poole A.M."/>
            <person name="Pritham E.J."/>
            <person name="Richards T.A."/>
            <person name="Rocap G."/>
            <person name="Roy S.W."/>
            <person name="Sarai C."/>
            <person name="Schaack S."/>
            <person name="Shirato S."/>
            <person name="Slamovits C.H."/>
            <person name="Spencer D.F."/>
            <person name="Suzuki S."/>
            <person name="Worden A.Z."/>
            <person name="Zauner S."/>
            <person name="Barry K."/>
            <person name="Bell C."/>
            <person name="Bharti A.K."/>
            <person name="Crow J.A."/>
            <person name="Grimwood J."/>
            <person name="Kramer R."/>
            <person name="Lindquist E."/>
            <person name="Lucas S."/>
            <person name="Salamov A."/>
            <person name="McFadden G.I."/>
            <person name="Lane C.E."/>
            <person name="Keeling P.J."/>
            <person name="Gray M.W."/>
            <person name="Grigoriev I.V."/>
            <person name="Archibald J.M."/>
        </authorList>
    </citation>
    <scope>NUCLEOTIDE SEQUENCE</scope>
    <source>
        <strain evidence="5">CCMP2712</strain>
    </source>
</reference>
<feature type="domain" description="C2" evidence="2">
    <location>
        <begin position="138"/>
        <end position="281"/>
    </location>
</feature>
<dbReference type="STRING" id="905079.L1J7T1"/>
<dbReference type="SUPFAM" id="SSF49562">
    <property type="entry name" value="C2 domain (Calcium/lipid-binding domain, CaLB)"/>
    <property type="match status" value="3"/>
</dbReference>
<evidence type="ECO:0000313" key="4">
    <source>
        <dbReference type="EnsemblProtists" id="EKX44372"/>
    </source>
</evidence>
<dbReference type="CDD" id="cd00030">
    <property type="entry name" value="C2"/>
    <property type="match status" value="2"/>
</dbReference>
<reference evidence="4" key="3">
    <citation type="submission" date="2015-06" db="UniProtKB">
        <authorList>
            <consortium name="EnsemblProtists"/>
        </authorList>
    </citation>
    <scope>IDENTIFICATION</scope>
</reference>
<evidence type="ECO:0000259" key="2">
    <source>
        <dbReference type="PROSITE" id="PS50004"/>
    </source>
</evidence>
<dbReference type="RefSeq" id="XP_005831352.1">
    <property type="nucleotide sequence ID" value="XM_005831295.1"/>
</dbReference>
<dbReference type="InterPro" id="IPR035892">
    <property type="entry name" value="C2_domain_sf"/>
</dbReference>
<evidence type="ECO:0000256" key="1">
    <source>
        <dbReference type="SAM" id="MobiDB-lite"/>
    </source>
</evidence>
<feature type="domain" description="C2" evidence="2">
    <location>
        <begin position="1"/>
        <end position="100"/>
    </location>
</feature>
<dbReference type="OrthoDB" id="884464at2759"/>
<evidence type="ECO:0000313" key="5">
    <source>
        <dbReference type="Proteomes" id="UP000011087"/>
    </source>
</evidence>
<name>L1J7T1_GUITC</name>
<dbReference type="HOGENOM" id="CLU_493010_0_0_1"/>
<proteinExistence type="predicted"/>
<keyword evidence="5" id="KW-1185">Reference proteome</keyword>
<organism evidence="3">
    <name type="scientific">Guillardia theta (strain CCMP2712)</name>
    <name type="common">Cryptophyte</name>
    <dbReference type="NCBI Taxonomy" id="905079"/>
    <lineage>
        <taxon>Eukaryota</taxon>
        <taxon>Cryptophyceae</taxon>
        <taxon>Pyrenomonadales</taxon>
        <taxon>Geminigeraceae</taxon>
        <taxon>Guillardia</taxon>
    </lineage>
</organism>
<evidence type="ECO:0000313" key="3">
    <source>
        <dbReference type="EMBL" id="EKX44372.1"/>
    </source>
</evidence>
<dbReference type="KEGG" id="gtt:GUITHDRAFT_139904"/>
<dbReference type="SMART" id="SM00239">
    <property type="entry name" value="C2"/>
    <property type="match status" value="3"/>
</dbReference>
<dbReference type="EnsemblProtists" id="EKX44372">
    <property type="protein sequence ID" value="EKX44372"/>
    <property type="gene ID" value="GUITHDRAFT_139904"/>
</dbReference>
<accession>L1J7T1</accession>
<dbReference type="PROSITE" id="PS50004">
    <property type="entry name" value="C2"/>
    <property type="match status" value="2"/>
</dbReference>
<sequence length="553" mass="62029">MRVSFIVQLHQANLASSISKNPLTYAEFHYDSQRHRSSTRLTSSGPEWNEIFFFDMVGDDSPTLSVSLHQVDKDGNGDKAGECNISLSDLRAELTSERWFELTSSTSSLSSEGEVGCGICLSVQHVDGQKLNDMFKSKMPRSVPDERMLKKLAEQGKGFIEVSVVGGQNFFSVQDSTKNISLAGNNSHNHTHNSSSSHSSSSGNMDCYAQVRVGGESFTSRVMKKSSSPFWNERFSFAYEQLPGMIEIDVKERRQDGDRVVGTCMIRIDELPAGEEVQRCCILRLRDGRRRWNDRRQAVLRVAMNLFQRSSMKVEVPRVDVLKVKEERASSGRGACSIVVLAASIVSSSYWEQQSSSFFIELLTNETRTYTYVDQHLCSPTWNSPFLIDLEADAQVVQVVVKRKSSSLDQRKQDAVVAQTSLVLADMFHQPHAAWYELRGEDGEVAASIRLLTHMLCAPRLKLNYPHRNVHQMKMNDAKGIGCLEVIVVAARDIPVEKETGRRETTLAVKAGRSKMVIEGRGGSNPVWNHPVALDIDYGVRNITIEVRRREDI</sequence>